<dbReference type="RefSeq" id="WP_336587334.1">
    <property type="nucleotide sequence ID" value="NZ_JBBAXC010000009.1"/>
</dbReference>
<organism evidence="5 6">
    <name type="scientific">Bacillus spongiae</name>
    <dbReference type="NCBI Taxonomy" id="2683610"/>
    <lineage>
        <taxon>Bacteria</taxon>
        <taxon>Bacillati</taxon>
        <taxon>Bacillota</taxon>
        <taxon>Bacilli</taxon>
        <taxon>Bacillales</taxon>
        <taxon>Bacillaceae</taxon>
        <taxon>Bacillus</taxon>
    </lineage>
</organism>
<dbReference type="EMBL" id="JBBAXC010000009">
    <property type="protein sequence ID" value="MEI5907902.1"/>
    <property type="molecule type" value="Genomic_DNA"/>
</dbReference>
<evidence type="ECO:0000256" key="2">
    <source>
        <dbReference type="ARBA" id="ARBA00023125"/>
    </source>
</evidence>
<protein>
    <submittedName>
        <fullName evidence="5">GntR family transcriptional regulator</fullName>
    </submittedName>
</protein>
<dbReference type="Pfam" id="PF07840">
    <property type="entry name" value="FadR_C"/>
    <property type="match status" value="1"/>
</dbReference>
<keyword evidence="1" id="KW-0805">Transcription regulation</keyword>
<keyword evidence="3" id="KW-0804">Transcription</keyword>
<name>A0ABU8HFH5_9BACI</name>
<evidence type="ECO:0000256" key="3">
    <source>
        <dbReference type="ARBA" id="ARBA00023163"/>
    </source>
</evidence>
<dbReference type="CDD" id="cd07377">
    <property type="entry name" value="WHTH_GntR"/>
    <property type="match status" value="1"/>
</dbReference>
<dbReference type="InterPro" id="IPR036388">
    <property type="entry name" value="WH-like_DNA-bd_sf"/>
</dbReference>
<dbReference type="PROSITE" id="PS50949">
    <property type="entry name" value="HTH_GNTR"/>
    <property type="match status" value="1"/>
</dbReference>
<feature type="domain" description="HTH gntR-type" evidence="4">
    <location>
        <begin position="3"/>
        <end position="71"/>
    </location>
</feature>
<evidence type="ECO:0000313" key="5">
    <source>
        <dbReference type="EMBL" id="MEI5907902.1"/>
    </source>
</evidence>
<dbReference type="SUPFAM" id="SSF48008">
    <property type="entry name" value="GntR ligand-binding domain-like"/>
    <property type="match status" value="1"/>
</dbReference>
<dbReference type="Pfam" id="PF00392">
    <property type="entry name" value="GntR"/>
    <property type="match status" value="1"/>
</dbReference>
<evidence type="ECO:0000259" key="4">
    <source>
        <dbReference type="PROSITE" id="PS50949"/>
    </source>
</evidence>
<keyword evidence="6" id="KW-1185">Reference proteome</keyword>
<dbReference type="SUPFAM" id="SSF46785">
    <property type="entry name" value="Winged helix' DNA-binding domain"/>
    <property type="match status" value="1"/>
</dbReference>
<proteinExistence type="predicted"/>
<dbReference type="Gene3D" id="1.20.120.530">
    <property type="entry name" value="GntR ligand-binding domain-like"/>
    <property type="match status" value="1"/>
</dbReference>
<dbReference type="SMART" id="SM00345">
    <property type="entry name" value="HTH_GNTR"/>
    <property type="match status" value="1"/>
</dbReference>
<sequence length="231" mass="27006">MSERSTDLIERKVLESILEGVIQPGEALLSERDLATHYQVGRPTIREVLQRLERDGWIALRKGMPPIVNDYLSSGNLMTIVRMIQLYENIPHHFFQHMLELRISITPAYTKDAASTHRLKVISLLSNMDELGEDPKHFADYDWNLQRSLASLSPNPVYLLLLNSFNDVYPKMAETYFSEEIYRKLSRKYYEALLDSLFQNDLELTEKITREMMKSSLALWKEKTRGEKHEI</sequence>
<comment type="caution">
    <text evidence="5">The sequence shown here is derived from an EMBL/GenBank/DDBJ whole genome shotgun (WGS) entry which is preliminary data.</text>
</comment>
<keyword evidence="2" id="KW-0238">DNA-binding</keyword>
<dbReference type="Proteomes" id="UP001312865">
    <property type="component" value="Unassembled WGS sequence"/>
</dbReference>
<reference evidence="5 6" key="1">
    <citation type="journal article" date="2018" name="J. Microbiol.">
        <title>Bacillus spongiae sp. nov., isolated from sponge of Jeju Island.</title>
        <authorList>
            <person name="Lee G.E."/>
            <person name="Im W.T."/>
            <person name="Park J.S."/>
        </authorList>
    </citation>
    <scope>NUCLEOTIDE SEQUENCE [LARGE SCALE GENOMIC DNA]</scope>
    <source>
        <strain evidence="5 6">135PIL107-10</strain>
    </source>
</reference>
<accession>A0ABU8HFH5</accession>
<gene>
    <name evidence="5" type="ORF">WAK64_12635</name>
</gene>
<dbReference type="InterPro" id="IPR008920">
    <property type="entry name" value="TF_FadR/GntR_C"/>
</dbReference>
<dbReference type="PRINTS" id="PR00035">
    <property type="entry name" value="HTHGNTR"/>
</dbReference>
<dbReference type="PANTHER" id="PTHR43537:SF52">
    <property type="entry name" value="FATTY ACID METABOLISM REGULATOR PROTEIN"/>
    <property type="match status" value="1"/>
</dbReference>
<dbReference type="InterPro" id="IPR028374">
    <property type="entry name" value="FadR_C"/>
</dbReference>
<dbReference type="Gene3D" id="1.10.10.10">
    <property type="entry name" value="Winged helix-like DNA-binding domain superfamily/Winged helix DNA-binding domain"/>
    <property type="match status" value="1"/>
</dbReference>
<dbReference type="PANTHER" id="PTHR43537">
    <property type="entry name" value="TRANSCRIPTIONAL REGULATOR, GNTR FAMILY"/>
    <property type="match status" value="1"/>
</dbReference>
<dbReference type="InterPro" id="IPR036390">
    <property type="entry name" value="WH_DNA-bd_sf"/>
</dbReference>
<evidence type="ECO:0000256" key="1">
    <source>
        <dbReference type="ARBA" id="ARBA00023015"/>
    </source>
</evidence>
<dbReference type="InterPro" id="IPR000524">
    <property type="entry name" value="Tscrpt_reg_HTH_GntR"/>
</dbReference>
<evidence type="ECO:0000313" key="6">
    <source>
        <dbReference type="Proteomes" id="UP001312865"/>
    </source>
</evidence>